<dbReference type="Gene3D" id="3.30.1330.60">
    <property type="entry name" value="OmpA-like domain"/>
    <property type="match status" value="1"/>
</dbReference>
<name>A0AB39HCQ0_9VIBR</name>
<dbReference type="RefSeq" id="WP_306100502.1">
    <property type="nucleotide sequence ID" value="NZ_CP162601.1"/>
</dbReference>
<evidence type="ECO:0000256" key="2">
    <source>
        <dbReference type="ARBA" id="ARBA00023136"/>
    </source>
</evidence>
<evidence type="ECO:0000256" key="3">
    <source>
        <dbReference type="PROSITE-ProRule" id="PRU00473"/>
    </source>
</evidence>
<dbReference type="PROSITE" id="PS51123">
    <property type="entry name" value="OMPA_2"/>
    <property type="match status" value="1"/>
</dbReference>
<dbReference type="GO" id="GO:0016020">
    <property type="term" value="C:membrane"/>
    <property type="evidence" value="ECO:0007669"/>
    <property type="project" value="UniProtKB-SubCell"/>
</dbReference>
<dbReference type="InterPro" id="IPR006664">
    <property type="entry name" value="OMP_bac"/>
</dbReference>
<dbReference type="KEGG" id="vih:AB0763_09475"/>
<comment type="subcellular location">
    <subcellularLocation>
        <location evidence="1">Membrane</location>
    </subcellularLocation>
</comment>
<dbReference type="PRINTS" id="PR01021">
    <property type="entry name" value="OMPADOMAIN"/>
</dbReference>
<dbReference type="SUPFAM" id="SSF103088">
    <property type="entry name" value="OmpA-like"/>
    <property type="match status" value="1"/>
</dbReference>
<protein>
    <recommendedName>
        <fullName evidence="4">OmpA-like domain-containing protein</fullName>
    </recommendedName>
</protein>
<dbReference type="EMBL" id="CP162601">
    <property type="protein sequence ID" value="XDK24445.1"/>
    <property type="molecule type" value="Genomic_DNA"/>
</dbReference>
<keyword evidence="2 3" id="KW-0472">Membrane</keyword>
<dbReference type="AlphaFoldDB" id="A0AB39HCQ0"/>
<dbReference type="PROSITE" id="PS51257">
    <property type="entry name" value="PROKAR_LIPOPROTEIN"/>
    <property type="match status" value="1"/>
</dbReference>
<dbReference type="InterPro" id="IPR036737">
    <property type="entry name" value="OmpA-like_sf"/>
</dbReference>
<gene>
    <name evidence="5" type="ORF">AB0763_09475</name>
</gene>
<evidence type="ECO:0000256" key="1">
    <source>
        <dbReference type="ARBA" id="ARBA00004370"/>
    </source>
</evidence>
<evidence type="ECO:0000259" key="4">
    <source>
        <dbReference type="PROSITE" id="PS51123"/>
    </source>
</evidence>
<sequence length="193" mass="21882">MKYLCIALALMMAACSTPDYQYQAEKQLNDLNDDDLDGVINHRDQCAETPLKAVTDNNGCPVESDKYHYSYSVINFGYDQDRLTLASRTNVQLLSKRLKRLGTGELYLIGDTSEEGTVEYNRKLAQRRINAVKQALAVFGTGEVKIKEESFEDTQNIPQDISGRYTRVVAVIKVPRSTDVEMQFDVYNATQKY</sequence>
<organism evidence="5">
    <name type="scientific">Vibrio sp. HB236076</name>
    <dbReference type="NCBI Taxonomy" id="3232307"/>
    <lineage>
        <taxon>Bacteria</taxon>
        <taxon>Pseudomonadati</taxon>
        <taxon>Pseudomonadota</taxon>
        <taxon>Gammaproteobacteria</taxon>
        <taxon>Vibrionales</taxon>
        <taxon>Vibrionaceae</taxon>
        <taxon>Vibrio</taxon>
    </lineage>
</organism>
<proteinExistence type="predicted"/>
<dbReference type="InterPro" id="IPR006665">
    <property type="entry name" value="OmpA-like"/>
</dbReference>
<accession>A0AB39HCQ0</accession>
<feature type="domain" description="OmpA-like" evidence="4">
    <location>
        <begin position="63"/>
        <end position="176"/>
    </location>
</feature>
<reference evidence="5" key="1">
    <citation type="submission" date="2024-07" db="EMBL/GenBank/DDBJ databases">
        <title>Genome Analysis of a Potential Novel Vibrio Species Secreting pH- and Thermo-stable Alginate Lyase and its Application in Producing Alginate Oligosaccharides.</title>
        <authorList>
            <person name="Huang H."/>
            <person name="Bao K."/>
        </authorList>
    </citation>
    <scope>NUCLEOTIDE SEQUENCE</scope>
    <source>
        <strain evidence="5">HB236076</strain>
    </source>
</reference>
<evidence type="ECO:0000313" key="5">
    <source>
        <dbReference type="EMBL" id="XDK24445.1"/>
    </source>
</evidence>